<dbReference type="GO" id="GO:0012507">
    <property type="term" value="C:ER to Golgi transport vesicle membrane"/>
    <property type="evidence" value="ECO:0007669"/>
    <property type="project" value="TreeGrafter"/>
</dbReference>
<keyword evidence="3 6" id="KW-0813">Transport</keyword>
<keyword evidence="6" id="KW-0653">Protein transport</keyword>
<name>A0A158R625_9BILA</name>
<dbReference type="Proteomes" id="UP000046393">
    <property type="component" value="Unplaced"/>
</dbReference>
<dbReference type="GO" id="GO:0000139">
    <property type="term" value="C:Golgi membrane"/>
    <property type="evidence" value="ECO:0007669"/>
    <property type="project" value="UniProtKB-SubCell"/>
</dbReference>
<dbReference type="AlphaFoldDB" id="A0A158R625"/>
<evidence type="ECO:0000256" key="1">
    <source>
        <dbReference type="ARBA" id="ARBA00004240"/>
    </source>
</evidence>
<sequence length="675" mass="76877">MDGRRSVGLMHQYFPYDTHSGYSDVMVRRRPQSSFEAKAILRLHLWLFKDKIQTILYKTPPPSGYFHLPPMEKAAYLFYFVLYNRYFTPVEEFHNRFNREFFKYSCEGDSAETALWKICKHTQEEYVARRSAYQLKAYEKTQKQLFSDDRETPDSSFYCIILLLIQLRKVILCQLFFDSKTLLINFGECFSYFIYLVTDYLEPLKFRTAHAFAKFCVGGKVLVVNPENALSVIEIHDVKSFAADSETQLLIETIEMFHGPLIPGVTPPHSVSLYIQRQIDHILKSDIYKANPHGSDASDCLLVWQLLKMIVQQQGRVTGPDIARLLMCDYDSAFIPEIYRSVFGSGTNDGSGFQRYMKFLLGGHVDEAIECAIKDGLLLDAMVLARWVCPHKLDKVDAAFLAQRAEQNPVMTLLSVAHDLPAPILLNPPTDDAGSWRSHAAIILANLSTDTAFKMVYNLGRVLARREYHAAADFCFLAVSLLSDCDPFALNATNEDDDAQDCQHITLVHASLPDDKIESRQCSFGFSVVDLHATEIYEYGLRLACNGQPVRLTQCCDYQKYRFKYAQLLSEYGGFAPDAYHYCVEIAKGIADKWMEYGKNDMLQLCDMADRTLSFGLEAAEWHADHQEPIQISPFTSSGATATSVFTPQEQQNQQTQPQESQSLDVFTVPESKHN</sequence>
<keyword evidence="6" id="KW-0472">Membrane</keyword>
<dbReference type="Pfam" id="PF12932">
    <property type="entry name" value="Sec16"/>
    <property type="match status" value="1"/>
</dbReference>
<dbReference type="InterPro" id="IPR024340">
    <property type="entry name" value="Sec16_CCD"/>
</dbReference>
<comment type="similarity">
    <text evidence="2 6">Belongs to the SEC16 family.</text>
</comment>
<dbReference type="InterPro" id="IPR024298">
    <property type="entry name" value="Sec16_Sec23-bd"/>
</dbReference>
<dbReference type="Pfam" id="PF12931">
    <property type="entry name" value="TPR_Sec16"/>
    <property type="match status" value="1"/>
</dbReference>
<proteinExistence type="inferred from homology"/>
<evidence type="ECO:0000313" key="10">
    <source>
        <dbReference type="Proteomes" id="UP000046393"/>
    </source>
</evidence>
<keyword evidence="4 6" id="KW-0256">Endoplasmic reticulum</keyword>
<evidence type="ECO:0000259" key="9">
    <source>
        <dbReference type="Pfam" id="PF12932"/>
    </source>
</evidence>
<evidence type="ECO:0000256" key="2">
    <source>
        <dbReference type="ARBA" id="ARBA00005927"/>
    </source>
</evidence>
<feature type="domain" description="Sec16 central conserved" evidence="9">
    <location>
        <begin position="210"/>
        <end position="315"/>
    </location>
</feature>
<comment type="subcellular location">
    <subcellularLocation>
        <location evidence="1">Endoplasmic reticulum</location>
    </subcellularLocation>
    <subcellularLocation>
        <location evidence="6">Golgi apparatus membrane</location>
    </subcellularLocation>
</comment>
<dbReference type="GO" id="GO:0070971">
    <property type="term" value="C:endoplasmic reticulum exit site"/>
    <property type="evidence" value="ECO:0007669"/>
    <property type="project" value="UniProtKB-ARBA"/>
</dbReference>
<organism evidence="10 11">
    <name type="scientific">Syphacia muris</name>
    <dbReference type="NCBI Taxonomy" id="451379"/>
    <lineage>
        <taxon>Eukaryota</taxon>
        <taxon>Metazoa</taxon>
        <taxon>Ecdysozoa</taxon>
        <taxon>Nematoda</taxon>
        <taxon>Chromadorea</taxon>
        <taxon>Rhabditida</taxon>
        <taxon>Spirurina</taxon>
        <taxon>Oxyuridomorpha</taxon>
        <taxon>Oxyuroidea</taxon>
        <taxon>Oxyuridae</taxon>
        <taxon>Syphacia</taxon>
    </lineage>
</organism>
<keyword evidence="5 6" id="KW-0931">ER-Golgi transport</keyword>
<feature type="region of interest" description="Disordered" evidence="7">
    <location>
        <begin position="638"/>
        <end position="675"/>
    </location>
</feature>
<dbReference type="PANTHER" id="PTHR13402">
    <property type="entry name" value="RGPR-RELATED"/>
    <property type="match status" value="1"/>
</dbReference>
<evidence type="ECO:0000256" key="4">
    <source>
        <dbReference type="ARBA" id="ARBA00022824"/>
    </source>
</evidence>
<dbReference type="GO" id="GO:0007030">
    <property type="term" value="P:Golgi organization"/>
    <property type="evidence" value="ECO:0007669"/>
    <property type="project" value="TreeGrafter"/>
</dbReference>
<dbReference type="STRING" id="451379.A0A158R625"/>
<reference evidence="11" key="1">
    <citation type="submission" date="2016-04" db="UniProtKB">
        <authorList>
            <consortium name="WormBaseParasite"/>
        </authorList>
    </citation>
    <scope>IDENTIFICATION</scope>
</reference>
<dbReference type="Gene3D" id="1.25.40.980">
    <property type="match status" value="1"/>
</dbReference>
<evidence type="ECO:0000256" key="7">
    <source>
        <dbReference type="SAM" id="MobiDB-lite"/>
    </source>
</evidence>
<accession>A0A158R625</accession>
<dbReference type="PANTHER" id="PTHR13402:SF6">
    <property type="entry name" value="SECRETORY 16, ISOFORM I"/>
    <property type="match status" value="1"/>
</dbReference>
<feature type="compositionally biased region" description="Low complexity" evidence="7">
    <location>
        <begin position="647"/>
        <end position="663"/>
    </location>
</feature>
<evidence type="ECO:0000313" key="11">
    <source>
        <dbReference type="WBParaSite" id="SMUV_0000919501-mRNA-1"/>
    </source>
</evidence>
<keyword evidence="10" id="KW-1185">Reference proteome</keyword>
<dbReference type="WBParaSite" id="SMUV_0000919501-mRNA-1">
    <property type="protein sequence ID" value="SMUV_0000919501-mRNA-1"/>
    <property type="gene ID" value="SMUV_0000919501"/>
</dbReference>
<dbReference type="GO" id="GO:0015031">
    <property type="term" value="P:protein transport"/>
    <property type="evidence" value="ECO:0007669"/>
    <property type="project" value="UniProtKB-KW"/>
</dbReference>
<evidence type="ECO:0000256" key="3">
    <source>
        <dbReference type="ARBA" id="ARBA00022448"/>
    </source>
</evidence>
<evidence type="ECO:0000256" key="5">
    <source>
        <dbReference type="ARBA" id="ARBA00022892"/>
    </source>
</evidence>
<evidence type="ECO:0000259" key="8">
    <source>
        <dbReference type="Pfam" id="PF12931"/>
    </source>
</evidence>
<evidence type="ECO:0000256" key="6">
    <source>
        <dbReference type="RuleBase" id="RU364101"/>
    </source>
</evidence>
<feature type="domain" description="Sec16 Sec23-binding" evidence="8">
    <location>
        <begin position="358"/>
        <end position="590"/>
    </location>
</feature>
<dbReference type="GO" id="GO:0016192">
    <property type="term" value="P:vesicle-mediated transport"/>
    <property type="evidence" value="ECO:0007669"/>
    <property type="project" value="UniProtKB-KW"/>
</dbReference>
<keyword evidence="6" id="KW-0333">Golgi apparatus</keyword>
<dbReference type="GO" id="GO:0070973">
    <property type="term" value="P:protein localization to endoplasmic reticulum exit site"/>
    <property type="evidence" value="ECO:0007669"/>
    <property type="project" value="TreeGrafter"/>
</dbReference>
<dbReference type="CDD" id="cd09233">
    <property type="entry name" value="ACE1-Sec16-like"/>
    <property type="match status" value="1"/>
</dbReference>
<protein>
    <recommendedName>
        <fullName evidence="6">Protein transport protein sec16</fullName>
    </recommendedName>
</protein>